<accession>A0A2P2NLJ6</accession>
<dbReference type="AlphaFoldDB" id="A0A2P2NLJ6"/>
<feature type="compositionally biased region" description="Basic and acidic residues" evidence="1">
    <location>
        <begin position="19"/>
        <end position="31"/>
    </location>
</feature>
<reference evidence="2" key="1">
    <citation type="submission" date="2018-02" db="EMBL/GenBank/DDBJ databases">
        <title>Rhizophora mucronata_Transcriptome.</title>
        <authorList>
            <person name="Meera S.P."/>
            <person name="Sreeshan A."/>
            <person name="Augustine A."/>
        </authorList>
    </citation>
    <scope>NUCLEOTIDE SEQUENCE</scope>
    <source>
        <tissue evidence="2">Leaf</tissue>
    </source>
</reference>
<dbReference type="EMBL" id="GGEC01062831">
    <property type="protein sequence ID" value="MBX43315.1"/>
    <property type="molecule type" value="Transcribed_RNA"/>
</dbReference>
<name>A0A2P2NLJ6_RHIMU</name>
<sequence length="31" mass="3456">MCKSDLGNKFPTGEIVLDQGKDQTKEEITET</sequence>
<proteinExistence type="predicted"/>
<evidence type="ECO:0000313" key="2">
    <source>
        <dbReference type="EMBL" id="MBX43315.1"/>
    </source>
</evidence>
<feature type="region of interest" description="Disordered" evidence="1">
    <location>
        <begin position="1"/>
        <end position="31"/>
    </location>
</feature>
<protein>
    <submittedName>
        <fullName evidence="2">Uncharacterized protein</fullName>
    </submittedName>
</protein>
<organism evidence="2">
    <name type="scientific">Rhizophora mucronata</name>
    <name type="common">Asiatic mangrove</name>
    <dbReference type="NCBI Taxonomy" id="61149"/>
    <lineage>
        <taxon>Eukaryota</taxon>
        <taxon>Viridiplantae</taxon>
        <taxon>Streptophyta</taxon>
        <taxon>Embryophyta</taxon>
        <taxon>Tracheophyta</taxon>
        <taxon>Spermatophyta</taxon>
        <taxon>Magnoliopsida</taxon>
        <taxon>eudicotyledons</taxon>
        <taxon>Gunneridae</taxon>
        <taxon>Pentapetalae</taxon>
        <taxon>rosids</taxon>
        <taxon>fabids</taxon>
        <taxon>Malpighiales</taxon>
        <taxon>Rhizophoraceae</taxon>
        <taxon>Rhizophora</taxon>
    </lineage>
</organism>
<evidence type="ECO:0000256" key="1">
    <source>
        <dbReference type="SAM" id="MobiDB-lite"/>
    </source>
</evidence>